<dbReference type="SUPFAM" id="SSF51658">
    <property type="entry name" value="Xylose isomerase-like"/>
    <property type="match status" value="1"/>
</dbReference>
<accession>A0ABP8M722</accession>
<sequence>MKHIYPMLLLALCLFTSCAGSQKAVEATPEARMDWKLGAQAYTFNRFTFFEAIDKIKECDLKYVEAFPGQTIGGGIEGKMDYHMPAEKREQILKMLEEKGVKAISYGVVGANNEADWRQLFEFAKAMGMENITSEPNEKFTPLLSQLCDEYKINLAIHNHPEPSHYWNPDVVLNALQGQSKRIGACADIGHWVRSGLDPVECLKKLEGHIVQLHMKDLSEKSRKAHDVHWGQGVSQVDAVLQELKRQGFKGLFSVEYEHNWDNNVPDVQASVAYFRETVKDLK</sequence>
<evidence type="ECO:0000259" key="2">
    <source>
        <dbReference type="Pfam" id="PF01261"/>
    </source>
</evidence>
<dbReference type="Gene3D" id="3.20.20.150">
    <property type="entry name" value="Divalent-metal-dependent TIM barrel enzymes"/>
    <property type="match status" value="1"/>
</dbReference>
<feature type="chain" id="PRO_5046617910" description="Xylose isomerase-like TIM barrel domain-containing protein" evidence="1">
    <location>
        <begin position="24"/>
        <end position="283"/>
    </location>
</feature>
<dbReference type="InterPro" id="IPR013022">
    <property type="entry name" value="Xyl_isomerase-like_TIM-brl"/>
</dbReference>
<evidence type="ECO:0000256" key="1">
    <source>
        <dbReference type="SAM" id="SignalP"/>
    </source>
</evidence>
<proteinExistence type="predicted"/>
<dbReference type="Proteomes" id="UP001500552">
    <property type="component" value="Unassembled WGS sequence"/>
</dbReference>
<keyword evidence="4" id="KW-1185">Reference proteome</keyword>
<dbReference type="PANTHER" id="PTHR12110">
    <property type="entry name" value="HYDROXYPYRUVATE ISOMERASE"/>
    <property type="match status" value="1"/>
</dbReference>
<reference evidence="4" key="1">
    <citation type="journal article" date="2019" name="Int. J. Syst. Evol. Microbiol.">
        <title>The Global Catalogue of Microorganisms (GCM) 10K type strain sequencing project: providing services to taxonomists for standard genome sequencing and annotation.</title>
        <authorList>
            <consortium name="The Broad Institute Genomics Platform"/>
            <consortium name="The Broad Institute Genome Sequencing Center for Infectious Disease"/>
            <person name="Wu L."/>
            <person name="Ma J."/>
        </authorList>
    </citation>
    <scope>NUCLEOTIDE SEQUENCE [LARGE SCALE GENOMIC DNA]</scope>
    <source>
        <strain evidence="4">JCM 17926</strain>
    </source>
</reference>
<dbReference type="EMBL" id="BAABHC010000039">
    <property type="protein sequence ID" value="GAA4444538.1"/>
    <property type="molecule type" value="Genomic_DNA"/>
</dbReference>
<dbReference type="InterPro" id="IPR050312">
    <property type="entry name" value="IolE/XylAMocC-like"/>
</dbReference>
<comment type="caution">
    <text evidence="3">The sequence shown here is derived from an EMBL/GenBank/DDBJ whole genome shotgun (WGS) entry which is preliminary data.</text>
</comment>
<dbReference type="PANTHER" id="PTHR12110:SF41">
    <property type="entry name" value="INOSOSE DEHYDRATASE"/>
    <property type="match status" value="1"/>
</dbReference>
<keyword evidence="1" id="KW-0732">Signal</keyword>
<dbReference type="InterPro" id="IPR036237">
    <property type="entry name" value="Xyl_isomerase-like_sf"/>
</dbReference>
<organism evidence="3 4">
    <name type="scientific">Pontibacter saemangeumensis</name>
    <dbReference type="NCBI Taxonomy" id="1084525"/>
    <lineage>
        <taxon>Bacteria</taxon>
        <taxon>Pseudomonadati</taxon>
        <taxon>Bacteroidota</taxon>
        <taxon>Cytophagia</taxon>
        <taxon>Cytophagales</taxon>
        <taxon>Hymenobacteraceae</taxon>
        <taxon>Pontibacter</taxon>
    </lineage>
</organism>
<gene>
    <name evidence="3" type="ORF">GCM10023188_46640</name>
</gene>
<feature type="domain" description="Xylose isomerase-like TIM barrel" evidence="2">
    <location>
        <begin position="54"/>
        <end position="277"/>
    </location>
</feature>
<dbReference type="Pfam" id="PF01261">
    <property type="entry name" value="AP_endonuc_2"/>
    <property type="match status" value="1"/>
</dbReference>
<dbReference type="RefSeq" id="WP_345163076.1">
    <property type="nucleotide sequence ID" value="NZ_BAABHC010000039.1"/>
</dbReference>
<evidence type="ECO:0000313" key="4">
    <source>
        <dbReference type="Proteomes" id="UP001500552"/>
    </source>
</evidence>
<feature type="signal peptide" evidence="1">
    <location>
        <begin position="1"/>
        <end position="23"/>
    </location>
</feature>
<name>A0ABP8M722_9BACT</name>
<protein>
    <recommendedName>
        <fullName evidence="2">Xylose isomerase-like TIM barrel domain-containing protein</fullName>
    </recommendedName>
</protein>
<evidence type="ECO:0000313" key="3">
    <source>
        <dbReference type="EMBL" id="GAA4444538.1"/>
    </source>
</evidence>